<dbReference type="PANTHER" id="PTHR45681:SF6">
    <property type="entry name" value="POLYKETIDE SYNTHASE 37"/>
    <property type="match status" value="1"/>
</dbReference>
<accession>F4Q302</accession>
<gene>
    <name evidence="5" type="ORF">DFA_08562</name>
</gene>
<dbReference type="EMBL" id="GL883021">
    <property type="protein sequence ID" value="EGG17566.1"/>
    <property type="molecule type" value="Genomic_DNA"/>
</dbReference>
<dbReference type="GO" id="GO:0016746">
    <property type="term" value="F:acyltransferase activity"/>
    <property type="evidence" value="ECO:0007669"/>
    <property type="project" value="InterPro"/>
</dbReference>
<dbReference type="RefSeq" id="XP_004356050.1">
    <property type="nucleotide sequence ID" value="XM_004355997.1"/>
</dbReference>
<dbReference type="Proteomes" id="UP000007797">
    <property type="component" value="Unassembled WGS sequence"/>
</dbReference>
<dbReference type="Pfam" id="PF00109">
    <property type="entry name" value="ketoacyl-synt"/>
    <property type="match status" value="1"/>
</dbReference>
<dbReference type="Gene3D" id="3.40.47.10">
    <property type="match status" value="1"/>
</dbReference>
<dbReference type="InterPro" id="IPR014030">
    <property type="entry name" value="Ketoacyl_synth_N"/>
</dbReference>
<feature type="domain" description="Beta-ketoacyl synthase-like N-terminal" evidence="4">
    <location>
        <begin position="9"/>
        <end position="53"/>
    </location>
</feature>
<dbReference type="PANTHER" id="PTHR45681">
    <property type="entry name" value="POLYKETIDE SYNTHASE 44-RELATED"/>
    <property type="match status" value="1"/>
</dbReference>
<dbReference type="SUPFAM" id="SSF53901">
    <property type="entry name" value="Thiolase-like"/>
    <property type="match status" value="1"/>
</dbReference>
<dbReference type="InterPro" id="IPR016039">
    <property type="entry name" value="Thiolase-like"/>
</dbReference>
<dbReference type="AlphaFoldDB" id="F4Q302"/>
<dbReference type="OrthoDB" id="329835at2759"/>
<evidence type="ECO:0000256" key="1">
    <source>
        <dbReference type="ARBA" id="ARBA00022450"/>
    </source>
</evidence>
<keyword evidence="2" id="KW-0597">Phosphoprotein</keyword>
<evidence type="ECO:0000259" key="4">
    <source>
        <dbReference type="Pfam" id="PF00109"/>
    </source>
</evidence>
<keyword evidence="6" id="KW-1185">Reference proteome</keyword>
<protein>
    <recommendedName>
        <fullName evidence="4">Beta-ketoacyl synthase-like N-terminal domain-containing protein</fullName>
    </recommendedName>
</protein>
<keyword evidence="3" id="KW-0808">Transferase</keyword>
<proteinExistence type="predicted"/>
<organism evidence="5 6">
    <name type="scientific">Cavenderia fasciculata</name>
    <name type="common">Slime mold</name>
    <name type="synonym">Dictyostelium fasciculatum</name>
    <dbReference type="NCBI Taxonomy" id="261658"/>
    <lineage>
        <taxon>Eukaryota</taxon>
        <taxon>Amoebozoa</taxon>
        <taxon>Evosea</taxon>
        <taxon>Eumycetozoa</taxon>
        <taxon>Dictyostelia</taxon>
        <taxon>Acytosteliales</taxon>
        <taxon>Cavenderiaceae</taxon>
        <taxon>Cavenderia</taxon>
    </lineage>
</organism>
<dbReference type="KEGG" id="dfa:DFA_08562"/>
<dbReference type="InterPro" id="IPR050444">
    <property type="entry name" value="Polyketide_Synthase"/>
</dbReference>
<dbReference type="GeneID" id="14868753"/>
<name>F4Q302_CACFS</name>
<evidence type="ECO:0000256" key="3">
    <source>
        <dbReference type="ARBA" id="ARBA00022679"/>
    </source>
</evidence>
<evidence type="ECO:0000256" key="2">
    <source>
        <dbReference type="ARBA" id="ARBA00022553"/>
    </source>
</evidence>
<keyword evidence="1" id="KW-0596">Phosphopantetheine</keyword>
<reference evidence="6" key="1">
    <citation type="journal article" date="2011" name="Genome Res.">
        <title>Phylogeny-wide analysis of social amoeba genomes highlights ancient origins for complex intercellular communication.</title>
        <authorList>
            <person name="Heidel A.J."/>
            <person name="Lawal H.M."/>
            <person name="Felder M."/>
            <person name="Schilde C."/>
            <person name="Helps N.R."/>
            <person name="Tunggal B."/>
            <person name="Rivero F."/>
            <person name="John U."/>
            <person name="Schleicher M."/>
            <person name="Eichinger L."/>
            <person name="Platzer M."/>
            <person name="Noegel A.A."/>
            <person name="Schaap P."/>
            <person name="Gloeckner G."/>
        </authorList>
    </citation>
    <scope>NUCLEOTIDE SEQUENCE [LARGE SCALE GENOMIC DNA]</scope>
    <source>
        <strain evidence="6">SH3</strain>
    </source>
</reference>
<evidence type="ECO:0000313" key="5">
    <source>
        <dbReference type="EMBL" id="EGG17566.1"/>
    </source>
</evidence>
<sequence>MNQKFKQQDDIAIVGIGCRLPGGSRTPQQFYDQLLQGLDGITTSTPDRWSKSFSDQNFINTDNQ</sequence>
<evidence type="ECO:0000313" key="6">
    <source>
        <dbReference type="Proteomes" id="UP000007797"/>
    </source>
</evidence>